<evidence type="ECO:0000256" key="1">
    <source>
        <dbReference type="ARBA" id="ARBA00001033"/>
    </source>
</evidence>
<gene>
    <name evidence="8" type="ORF">SAMN06265218_10951</name>
</gene>
<keyword evidence="9" id="KW-1185">Reference proteome</keyword>
<organism evidence="8 9">
    <name type="scientific">Fodinibius sediminis</name>
    <dbReference type="NCBI Taxonomy" id="1214077"/>
    <lineage>
        <taxon>Bacteria</taxon>
        <taxon>Pseudomonadati</taxon>
        <taxon>Balneolota</taxon>
        <taxon>Balneolia</taxon>
        <taxon>Balneolales</taxon>
        <taxon>Balneolaceae</taxon>
        <taxon>Fodinibius</taxon>
    </lineage>
</organism>
<keyword evidence="5 6" id="KW-0460">Magnesium</keyword>
<feature type="binding site" evidence="6">
    <location>
        <position position="89"/>
    </location>
    <ligand>
        <name>Mg(2+)</name>
        <dbReference type="ChEBI" id="CHEBI:18420"/>
        <label>1</label>
        <note>catalytic</note>
    </ligand>
</feature>
<dbReference type="PRINTS" id="PR00377">
    <property type="entry name" value="IMPHPHTASES"/>
</dbReference>
<evidence type="ECO:0000313" key="9">
    <source>
        <dbReference type="Proteomes" id="UP000317593"/>
    </source>
</evidence>
<dbReference type="Pfam" id="PF00459">
    <property type="entry name" value="Inositol_P"/>
    <property type="match status" value="1"/>
</dbReference>
<feature type="binding site" evidence="6">
    <location>
        <position position="86"/>
    </location>
    <ligand>
        <name>Mg(2+)</name>
        <dbReference type="ChEBI" id="CHEBI:18420"/>
        <label>1</label>
        <note>catalytic</note>
    </ligand>
</feature>
<comment type="catalytic activity">
    <reaction evidence="1 7">
        <text>a myo-inositol phosphate + H2O = myo-inositol + phosphate</text>
        <dbReference type="Rhea" id="RHEA:24056"/>
        <dbReference type="ChEBI" id="CHEBI:15377"/>
        <dbReference type="ChEBI" id="CHEBI:17268"/>
        <dbReference type="ChEBI" id="CHEBI:43474"/>
        <dbReference type="ChEBI" id="CHEBI:84139"/>
        <dbReference type="EC" id="3.1.3.25"/>
    </reaction>
</comment>
<name>A0A521D9P6_9BACT</name>
<dbReference type="InterPro" id="IPR033942">
    <property type="entry name" value="IMPase"/>
</dbReference>
<comment type="similarity">
    <text evidence="7">Belongs to the inositol monophosphatase superfamily.</text>
</comment>
<evidence type="ECO:0000256" key="3">
    <source>
        <dbReference type="ARBA" id="ARBA00022723"/>
    </source>
</evidence>
<dbReference type="GO" id="GO:0007165">
    <property type="term" value="P:signal transduction"/>
    <property type="evidence" value="ECO:0007669"/>
    <property type="project" value="TreeGrafter"/>
</dbReference>
<keyword evidence="4 7" id="KW-0378">Hydrolase</keyword>
<accession>A0A521D9P6</accession>
<dbReference type="PANTHER" id="PTHR20854">
    <property type="entry name" value="INOSITOL MONOPHOSPHATASE"/>
    <property type="match status" value="1"/>
</dbReference>
<evidence type="ECO:0000256" key="2">
    <source>
        <dbReference type="ARBA" id="ARBA00001946"/>
    </source>
</evidence>
<sequence length="273" mass="30166">MPDYTSELNIARQAAEKAAGIIREYQSANSFTINFKGKNDLVTDADVKTEEEIIALLEQEFPGDHILAEESFDQVRLPEDRTWLIDPIDGTTNFAHGFPVYCVSIALWEHREPQMGLVLEVSRDECFSAIAGKGAYLDGASISVSKIREPENALIGTGFPYNDLSLIDNYLDFFRMLMYKTQGVRRAGAAAYDLCCVASGRLDGFYEYALNPWDVGAAALLVREAGGQVSDWVGGDNWLLGQRIVAGNASVHQFLLEAIQQEFTPDELASIIP</sequence>
<dbReference type="Gene3D" id="3.30.540.10">
    <property type="entry name" value="Fructose-1,6-Bisphosphatase, subunit A, domain 1"/>
    <property type="match status" value="1"/>
</dbReference>
<dbReference type="GO" id="GO:0008934">
    <property type="term" value="F:inositol monophosphate 1-phosphatase activity"/>
    <property type="evidence" value="ECO:0007669"/>
    <property type="project" value="InterPro"/>
</dbReference>
<dbReference type="InterPro" id="IPR020583">
    <property type="entry name" value="Inositol_monoP_metal-BS"/>
</dbReference>
<dbReference type="AlphaFoldDB" id="A0A521D9P6"/>
<dbReference type="Gene3D" id="3.40.190.80">
    <property type="match status" value="1"/>
</dbReference>
<feature type="binding site" evidence="6">
    <location>
        <position position="88"/>
    </location>
    <ligand>
        <name>Mg(2+)</name>
        <dbReference type="ChEBI" id="CHEBI:18420"/>
        <label>1</label>
        <note>catalytic</note>
    </ligand>
</feature>
<dbReference type="PROSITE" id="PS00629">
    <property type="entry name" value="IMP_1"/>
    <property type="match status" value="1"/>
</dbReference>
<comment type="cofactor">
    <cofactor evidence="2 6 7">
        <name>Mg(2+)</name>
        <dbReference type="ChEBI" id="CHEBI:18420"/>
    </cofactor>
</comment>
<reference evidence="8 9" key="1">
    <citation type="submission" date="2017-05" db="EMBL/GenBank/DDBJ databases">
        <authorList>
            <person name="Varghese N."/>
            <person name="Submissions S."/>
        </authorList>
    </citation>
    <scope>NUCLEOTIDE SEQUENCE [LARGE SCALE GENOMIC DNA]</scope>
    <source>
        <strain evidence="8 9">DSM 21194</strain>
    </source>
</reference>
<evidence type="ECO:0000256" key="6">
    <source>
        <dbReference type="PIRSR" id="PIRSR600760-2"/>
    </source>
</evidence>
<dbReference type="PRINTS" id="PR01959">
    <property type="entry name" value="SBIMPHPHTASE"/>
</dbReference>
<feature type="binding site" evidence="6">
    <location>
        <position position="69"/>
    </location>
    <ligand>
        <name>Mg(2+)</name>
        <dbReference type="ChEBI" id="CHEBI:18420"/>
        <label>1</label>
        <note>catalytic</note>
    </ligand>
</feature>
<dbReference type="SUPFAM" id="SSF56655">
    <property type="entry name" value="Carbohydrate phosphatase"/>
    <property type="match status" value="1"/>
</dbReference>
<proteinExistence type="inferred from homology"/>
<dbReference type="GO" id="GO:0046872">
    <property type="term" value="F:metal ion binding"/>
    <property type="evidence" value="ECO:0007669"/>
    <property type="project" value="UniProtKB-KW"/>
</dbReference>
<evidence type="ECO:0000256" key="7">
    <source>
        <dbReference type="RuleBase" id="RU364068"/>
    </source>
</evidence>
<evidence type="ECO:0000256" key="4">
    <source>
        <dbReference type="ARBA" id="ARBA00022801"/>
    </source>
</evidence>
<dbReference type="EMBL" id="FXTH01000009">
    <property type="protein sequence ID" value="SMO68427.1"/>
    <property type="molecule type" value="Genomic_DNA"/>
</dbReference>
<dbReference type="CDD" id="cd01639">
    <property type="entry name" value="IMPase"/>
    <property type="match status" value="1"/>
</dbReference>
<dbReference type="EC" id="3.1.3.25" evidence="7"/>
<protein>
    <recommendedName>
        <fullName evidence="7">Inositol-1-monophosphatase</fullName>
        <ecNumber evidence="7">3.1.3.25</ecNumber>
    </recommendedName>
</protein>
<keyword evidence="3 6" id="KW-0479">Metal-binding</keyword>
<dbReference type="Proteomes" id="UP000317593">
    <property type="component" value="Unassembled WGS sequence"/>
</dbReference>
<dbReference type="FunFam" id="3.30.540.10:FF:000003">
    <property type="entry name" value="Inositol-1-monophosphatase"/>
    <property type="match status" value="1"/>
</dbReference>
<evidence type="ECO:0000256" key="5">
    <source>
        <dbReference type="ARBA" id="ARBA00022842"/>
    </source>
</evidence>
<dbReference type="RefSeq" id="WP_142714644.1">
    <property type="nucleotide sequence ID" value="NZ_FXTH01000009.1"/>
</dbReference>
<feature type="binding site" evidence="6">
    <location>
        <position position="214"/>
    </location>
    <ligand>
        <name>Mg(2+)</name>
        <dbReference type="ChEBI" id="CHEBI:18420"/>
        <label>1</label>
        <note>catalytic</note>
    </ligand>
</feature>
<dbReference type="PANTHER" id="PTHR20854:SF4">
    <property type="entry name" value="INOSITOL-1-MONOPHOSPHATASE-RELATED"/>
    <property type="match status" value="1"/>
</dbReference>
<evidence type="ECO:0000313" key="8">
    <source>
        <dbReference type="EMBL" id="SMO68427.1"/>
    </source>
</evidence>
<dbReference type="GO" id="GO:0006020">
    <property type="term" value="P:inositol metabolic process"/>
    <property type="evidence" value="ECO:0007669"/>
    <property type="project" value="TreeGrafter"/>
</dbReference>
<dbReference type="OrthoDB" id="9772456at2"/>
<dbReference type="InterPro" id="IPR022337">
    <property type="entry name" value="Inositol_monophosphatase_SuhB"/>
</dbReference>
<dbReference type="InterPro" id="IPR000760">
    <property type="entry name" value="Inositol_monophosphatase-like"/>
</dbReference>